<dbReference type="GeneID" id="94369804"/>
<sequence>MQIIRLSIILVYAFLCTSCEGFFDNIKDRVPNTTMEIEDPIRHYYPVVRGDKLKVTYKFKNAGEHTLLIEDVQASCGCITTNNFKRSIAPGNFGYLEFEYDSTKNIGYVEHYVLIVANIEDTFSNEVKFATNVVSDPLYIKDYEQIYQEQQNTNAAEGLVEGDAKLKYYIPKN</sequence>
<dbReference type="EMBL" id="BMWY01000005">
    <property type="protein sequence ID" value="GGZ59448.1"/>
    <property type="molecule type" value="Genomic_DNA"/>
</dbReference>
<evidence type="ECO:0008006" key="3">
    <source>
        <dbReference type="Google" id="ProtNLM"/>
    </source>
</evidence>
<name>A0ABQ3BVY4_9FLAO</name>
<accession>A0ABQ3BVY4</accession>
<reference evidence="2" key="1">
    <citation type="journal article" date="2019" name="Int. J. Syst. Evol. Microbiol.">
        <title>The Global Catalogue of Microorganisms (GCM) 10K type strain sequencing project: providing services to taxonomists for standard genome sequencing and annotation.</title>
        <authorList>
            <consortium name="The Broad Institute Genomics Platform"/>
            <consortium name="The Broad Institute Genome Sequencing Center for Infectious Disease"/>
            <person name="Wu L."/>
            <person name="Ma J."/>
        </authorList>
    </citation>
    <scope>NUCLEOTIDE SEQUENCE [LARGE SCALE GENOMIC DNA]</scope>
    <source>
        <strain evidence="2">KCTC 12708</strain>
    </source>
</reference>
<dbReference type="InterPro" id="IPR013783">
    <property type="entry name" value="Ig-like_fold"/>
</dbReference>
<protein>
    <recommendedName>
        <fullName evidence="3">DUF1573 domain-containing protein</fullName>
    </recommendedName>
</protein>
<organism evidence="1 2">
    <name type="scientific">Mesonia mobilis</name>
    <dbReference type="NCBI Taxonomy" id="369791"/>
    <lineage>
        <taxon>Bacteria</taxon>
        <taxon>Pseudomonadati</taxon>
        <taxon>Bacteroidota</taxon>
        <taxon>Flavobacteriia</taxon>
        <taxon>Flavobacteriales</taxon>
        <taxon>Flavobacteriaceae</taxon>
        <taxon>Mesonia</taxon>
    </lineage>
</organism>
<dbReference type="Gene3D" id="2.60.40.10">
    <property type="entry name" value="Immunoglobulins"/>
    <property type="match status" value="1"/>
</dbReference>
<dbReference type="Proteomes" id="UP000615593">
    <property type="component" value="Unassembled WGS sequence"/>
</dbReference>
<gene>
    <name evidence="1" type="ORF">GCM10008088_21410</name>
</gene>
<dbReference type="RefSeq" id="WP_084626384.1">
    <property type="nucleotide sequence ID" value="NZ_BMWY01000005.1"/>
</dbReference>
<dbReference type="InterPro" id="IPR011467">
    <property type="entry name" value="DUF1573"/>
</dbReference>
<proteinExistence type="predicted"/>
<keyword evidence="2" id="KW-1185">Reference proteome</keyword>
<dbReference type="Pfam" id="PF07610">
    <property type="entry name" value="DUF1573"/>
    <property type="match status" value="1"/>
</dbReference>
<evidence type="ECO:0000313" key="2">
    <source>
        <dbReference type="Proteomes" id="UP000615593"/>
    </source>
</evidence>
<evidence type="ECO:0000313" key="1">
    <source>
        <dbReference type="EMBL" id="GGZ59448.1"/>
    </source>
</evidence>
<comment type="caution">
    <text evidence="1">The sequence shown here is derived from an EMBL/GenBank/DDBJ whole genome shotgun (WGS) entry which is preliminary data.</text>
</comment>